<comment type="caution">
    <text evidence="2">The sequence shown here is derived from an EMBL/GenBank/DDBJ whole genome shotgun (WGS) entry which is preliminary data.</text>
</comment>
<evidence type="ECO:0000313" key="2">
    <source>
        <dbReference type="EMBL" id="MED6185003.1"/>
    </source>
</evidence>
<evidence type="ECO:0000313" key="3">
    <source>
        <dbReference type="Proteomes" id="UP001341840"/>
    </source>
</evidence>
<proteinExistence type="predicted"/>
<sequence length="131" mass="14194">MMQFPTIVPTLLRSASVHGCSEMQSQPSVPAQEDRLYSFQDVGTDNVSGGVSRRDMATQMSPEGSQCSSPNMGPLSSIGASVKLLMVRLLPLVPASTSIRPKLWGFLVPAEICFSASRGFCVQHSKFTCRR</sequence>
<feature type="compositionally biased region" description="Polar residues" evidence="1">
    <location>
        <begin position="58"/>
        <end position="71"/>
    </location>
</feature>
<organism evidence="2 3">
    <name type="scientific">Stylosanthes scabra</name>
    <dbReference type="NCBI Taxonomy" id="79078"/>
    <lineage>
        <taxon>Eukaryota</taxon>
        <taxon>Viridiplantae</taxon>
        <taxon>Streptophyta</taxon>
        <taxon>Embryophyta</taxon>
        <taxon>Tracheophyta</taxon>
        <taxon>Spermatophyta</taxon>
        <taxon>Magnoliopsida</taxon>
        <taxon>eudicotyledons</taxon>
        <taxon>Gunneridae</taxon>
        <taxon>Pentapetalae</taxon>
        <taxon>rosids</taxon>
        <taxon>fabids</taxon>
        <taxon>Fabales</taxon>
        <taxon>Fabaceae</taxon>
        <taxon>Papilionoideae</taxon>
        <taxon>50 kb inversion clade</taxon>
        <taxon>dalbergioids sensu lato</taxon>
        <taxon>Dalbergieae</taxon>
        <taxon>Pterocarpus clade</taxon>
        <taxon>Stylosanthes</taxon>
    </lineage>
</organism>
<evidence type="ECO:0000256" key="1">
    <source>
        <dbReference type="SAM" id="MobiDB-lite"/>
    </source>
</evidence>
<feature type="region of interest" description="Disordered" evidence="1">
    <location>
        <begin position="42"/>
        <end position="72"/>
    </location>
</feature>
<name>A0ABU6WL33_9FABA</name>
<keyword evidence="3" id="KW-1185">Reference proteome</keyword>
<dbReference type="Proteomes" id="UP001341840">
    <property type="component" value="Unassembled WGS sequence"/>
</dbReference>
<gene>
    <name evidence="2" type="ORF">PIB30_052870</name>
</gene>
<dbReference type="EMBL" id="JASCZI010181630">
    <property type="protein sequence ID" value="MED6185003.1"/>
    <property type="molecule type" value="Genomic_DNA"/>
</dbReference>
<protein>
    <submittedName>
        <fullName evidence="2">Uncharacterized protein</fullName>
    </submittedName>
</protein>
<accession>A0ABU6WL33</accession>
<reference evidence="2 3" key="1">
    <citation type="journal article" date="2023" name="Plants (Basel)">
        <title>Bridging the Gap: Combining Genomics and Transcriptomics Approaches to Understand Stylosanthes scabra, an Orphan Legume from the Brazilian Caatinga.</title>
        <authorList>
            <person name="Ferreira-Neto J.R.C."/>
            <person name="da Silva M.D."/>
            <person name="Binneck E."/>
            <person name="de Melo N.F."/>
            <person name="da Silva R.H."/>
            <person name="de Melo A.L.T.M."/>
            <person name="Pandolfi V."/>
            <person name="Bustamante F.O."/>
            <person name="Brasileiro-Vidal A.C."/>
            <person name="Benko-Iseppon A.M."/>
        </authorList>
    </citation>
    <scope>NUCLEOTIDE SEQUENCE [LARGE SCALE GENOMIC DNA]</scope>
    <source>
        <tissue evidence="2">Leaves</tissue>
    </source>
</reference>